<dbReference type="PANTHER" id="PTHR40763:SF4">
    <property type="entry name" value="DUF1707 DOMAIN-CONTAINING PROTEIN"/>
    <property type="match status" value="1"/>
</dbReference>
<keyword evidence="1" id="KW-0175">Coiled coil</keyword>
<protein>
    <recommendedName>
        <fullName evidence="3">DUF1707 domain-containing protein</fullName>
    </recommendedName>
</protein>
<proteinExistence type="predicted"/>
<name>A0ABQ4B826_9ACTN</name>
<dbReference type="EMBL" id="BOMS01000041">
    <property type="protein sequence ID" value="GIE66797.1"/>
    <property type="molecule type" value="Genomic_DNA"/>
</dbReference>
<evidence type="ECO:0000313" key="5">
    <source>
        <dbReference type="Proteomes" id="UP000624709"/>
    </source>
</evidence>
<keyword evidence="2" id="KW-0812">Transmembrane</keyword>
<evidence type="ECO:0000259" key="3">
    <source>
        <dbReference type="Pfam" id="PF08044"/>
    </source>
</evidence>
<evidence type="ECO:0000256" key="1">
    <source>
        <dbReference type="SAM" id="Coils"/>
    </source>
</evidence>
<feature type="coiled-coil region" evidence="1">
    <location>
        <begin position="18"/>
        <end position="49"/>
    </location>
</feature>
<gene>
    <name evidence="4" type="ORF">Apa02nite_029050</name>
</gene>
<dbReference type="RefSeq" id="WP_203825433.1">
    <property type="nucleotide sequence ID" value="NZ_BAAATY010000010.1"/>
</dbReference>
<dbReference type="PANTHER" id="PTHR40763">
    <property type="entry name" value="MEMBRANE PROTEIN-RELATED"/>
    <property type="match status" value="1"/>
</dbReference>
<comment type="caution">
    <text evidence="4">The sequence shown here is derived from an EMBL/GenBank/DDBJ whole genome shotgun (WGS) entry which is preliminary data.</text>
</comment>
<evidence type="ECO:0000313" key="4">
    <source>
        <dbReference type="EMBL" id="GIE66797.1"/>
    </source>
</evidence>
<dbReference type="Proteomes" id="UP000624709">
    <property type="component" value="Unassembled WGS sequence"/>
</dbReference>
<feature type="transmembrane region" description="Helical" evidence="2">
    <location>
        <begin position="96"/>
        <end position="118"/>
    </location>
</feature>
<evidence type="ECO:0000256" key="2">
    <source>
        <dbReference type="SAM" id="Phobius"/>
    </source>
</evidence>
<feature type="domain" description="DUF1707" evidence="3">
    <location>
        <begin position="18"/>
        <end position="70"/>
    </location>
</feature>
<keyword evidence="2" id="KW-1133">Transmembrane helix</keyword>
<keyword evidence="5" id="KW-1185">Reference proteome</keyword>
<sequence>MAKEVTGPGRRAERLDTLRAADTDRQQVAEQLKDALDEGRLSLHEYDERVAGAYSAQTYAELVVLVQDLPRPGVSAAEVQARQSAEARRAARRLPVALMVLWTILGSLAAVNVVVYLLVWATVDGYVYPWPVWLTVPGAALGAVTVGVQVIRRHQRRF</sequence>
<feature type="transmembrane region" description="Helical" evidence="2">
    <location>
        <begin position="130"/>
        <end position="151"/>
    </location>
</feature>
<keyword evidence="2" id="KW-0472">Membrane</keyword>
<reference evidence="4 5" key="1">
    <citation type="submission" date="2021-01" db="EMBL/GenBank/DDBJ databases">
        <title>Whole genome shotgun sequence of Actinoplanes palleronii NBRC 14916.</title>
        <authorList>
            <person name="Komaki H."/>
            <person name="Tamura T."/>
        </authorList>
    </citation>
    <scope>NUCLEOTIDE SEQUENCE [LARGE SCALE GENOMIC DNA]</scope>
    <source>
        <strain evidence="4 5">NBRC 14916</strain>
    </source>
</reference>
<organism evidence="4 5">
    <name type="scientific">Actinoplanes palleronii</name>
    <dbReference type="NCBI Taxonomy" id="113570"/>
    <lineage>
        <taxon>Bacteria</taxon>
        <taxon>Bacillati</taxon>
        <taxon>Actinomycetota</taxon>
        <taxon>Actinomycetes</taxon>
        <taxon>Micromonosporales</taxon>
        <taxon>Micromonosporaceae</taxon>
        <taxon>Actinoplanes</taxon>
    </lineage>
</organism>
<dbReference type="InterPro" id="IPR012551">
    <property type="entry name" value="DUF1707_SHOCT-like"/>
</dbReference>
<accession>A0ABQ4B826</accession>
<dbReference type="Pfam" id="PF08044">
    <property type="entry name" value="DUF1707"/>
    <property type="match status" value="1"/>
</dbReference>